<dbReference type="InterPro" id="IPR013758">
    <property type="entry name" value="Topo_IIA_A/C_ab"/>
</dbReference>
<evidence type="ECO:0000256" key="3">
    <source>
        <dbReference type="ARBA" id="ARBA00012895"/>
    </source>
</evidence>
<dbReference type="PANTHER" id="PTHR43493:SF5">
    <property type="entry name" value="DNA GYRASE SUBUNIT A, CHLOROPLASTIC_MITOCHONDRIAL"/>
    <property type="match status" value="1"/>
</dbReference>
<feature type="compositionally biased region" description="Acidic residues" evidence="8">
    <location>
        <begin position="1044"/>
        <end position="1077"/>
    </location>
</feature>
<dbReference type="Gene3D" id="2.120.10.90">
    <property type="entry name" value="DNA gyrase/topoisomerase IV, subunit A, C-terminal"/>
    <property type="match status" value="2"/>
</dbReference>
<dbReference type="PROSITE" id="PS52040">
    <property type="entry name" value="TOPO_IIA"/>
    <property type="match status" value="1"/>
</dbReference>
<evidence type="ECO:0000256" key="1">
    <source>
        <dbReference type="ARBA" id="ARBA00000185"/>
    </source>
</evidence>
<feature type="region of interest" description="Disordered" evidence="8">
    <location>
        <begin position="1"/>
        <end position="25"/>
    </location>
</feature>
<feature type="compositionally biased region" description="Polar residues" evidence="8">
    <location>
        <begin position="11"/>
        <end position="25"/>
    </location>
</feature>
<dbReference type="InterPro" id="IPR013757">
    <property type="entry name" value="Topo_IIA_A_a_sf"/>
</dbReference>
<dbReference type="Pfam" id="PF00521">
    <property type="entry name" value="DNA_topoisoIV"/>
    <property type="match status" value="1"/>
</dbReference>
<evidence type="ECO:0000256" key="2">
    <source>
        <dbReference type="ARBA" id="ARBA00008263"/>
    </source>
</evidence>
<dbReference type="GO" id="GO:0003677">
    <property type="term" value="F:DNA binding"/>
    <property type="evidence" value="ECO:0007669"/>
    <property type="project" value="UniProtKB-UniRule"/>
</dbReference>
<dbReference type="InterPro" id="IPR002205">
    <property type="entry name" value="Topo_IIA_dom_A"/>
</dbReference>
<comment type="caution">
    <text evidence="10">The sequence shown here is derived from an EMBL/GenBank/DDBJ whole genome shotgun (WGS) entry which is preliminary data.</text>
</comment>
<reference evidence="10 11" key="1">
    <citation type="journal article" date="2018" name="Int. J. Syst. Evol. Microbiol.">
        <title>Mesosutterella multiformis gen. nov., sp. nov., a member of the family Sutterellaceae and Sutterella megalosphaeroides sp. nov., isolated from human faeces.</title>
        <authorList>
            <person name="Sakamoto M."/>
            <person name="Ikeyama N."/>
            <person name="Kunihiro T."/>
            <person name="Iino T."/>
            <person name="Yuki M."/>
            <person name="Ohkuma M."/>
        </authorList>
    </citation>
    <scope>NUCLEOTIDE SEQUENCE [LARGE SCALE GENOMIC DNA]</scope>
    <source>
        <strain evidence="10 11">4NBBH2</strain>
    </source>
</reference>
<evidence type="ECO:0000259" key="9">
    <source>
        <dbReference type="PROSITE" id="PS52040"/>
    </source>
</evidence>
<dbReference type="CDD" id="cd00187">
    <property type="entry name" value="TOP4c"/>
    <property type="match status" value="1"/>
</dbReference>
<dbReference type="Gene3D" id="3.90.199.10">
    <property type="entry name" value="Topoisomerase II, domain 5"/>
    <property type="match status" value="1"/>
</dbReference>
<evidence type="ECO:0000256" key="7">
    <source>
        <dbReference type="PROSITE-ProRule" id="PRU01384"/>
    </source>
</evidence>
<dbReference type="FunFam" id="3.90.199.10:FF:000001">
    <property type="entry name" value="DNA gyrase subunit A"/>
    <property type="match status" value="1"/>
</dbReference>
<dbReference type="Gene3D" id="1.10.268.10">
    <property type="entry name" value="Topoisomerase, domain 3"/>
    <property type="match status" value="1"/>
</dbReference>
<dbReference type="InterPro" id="IPR035516">
    <property type="entry name" value="Gyrase/topoIV_suA_C"/>
</dbReference>
<dbReference type="SUPFAM" id="SSF56719">
    <property type="entry name" value="Type II DNA topoisomerase"/>
    <property type="match status" value="1"/>
</dbReference>
<dbReference type="InterPro" id="IPR006691">
    <property type="entry name" value="GyrA/parC_rep"/>
</dbReference>
<evidence type="ECO:0000256" key="8">
    <source>
        <dbReference type="SAM" id="MobiDB-lite"/>
    </source>
</evidence>
<feature type="domain" description="Topo IIA-type catalytic" evidence="9">
    <location>
        <begin position="56"/>
        <end position="557"/>
    </location>
</feature>
<dbReference type="OrthoDB" id="9806486at2"/>
<dbReference type="GO" id="GO:0009330">
    <property type="term" value="C:DNA topoisomerase type II (double strand cut, ATP-hydrolyzing) complex"/>
    <property type="evidence" value="ECO:0007669"/>
    <property type="project" value="TreeGrafter"/>
</dbReference>
<evidence type="ECO:0000256" key="6">
    <source>
        <dbReference type="ARBA" id="ARBA00023235"/>
    </source>
</evidence>
<name>A0A388SFR1_9BURK</name>
<dbReference type="EC" id="5.6.2.2" evidence="3"/>
<dbReference type="GO" id="GO:0005737">
    <property type="term" value="C:cytoplasm"/>
    <property type="evidence" value="ECO:0007669"/>
    <property type="project" value="TreeGrafter"/>
</dbReference>
<keyword evidence="6 7" id="KW-0413">Isomerase</keyword>
<dbReference type="InterPro" id="IPR013760">
    <property type="entry name" value="Topo_IIA-like_dom_sf"/>
</dbReference>
<dbReference type="SUPFAM" id="SSF101904">
    <property type="entry name" value="GyrA/ParC C-terminal domain-like"/>
    <property type="match status" value="2"/>
</dbReference>
<sequence length="1077" mass="119621">MATDENEGKANPSSGNNSGSEMVSQLQEDIHQVNISDEMEEAYLNYSMSVLVGRALPDARDGFKPVHRRVLYAMWRLGNRHDVPYKKSARVVGDVIGKYHPHGDTAVYDTIVRMAQPFSLRYPLVDGHGNFGTIDRDPAAAMRYTEVRLSRIAEEMLTDIDRDTVDMTPNFDGTEKEPTVLPARFPQLLVNGSQGIAVGMATNIPTHNLGETIDACLYALHHPEASVDDLIRFLPAPDFPTGGIIFGLSGVRQAYRTGRGSMLIRAKVHDETDDKGHTSIVVDELPYMVNKAELIKKIAALRSEKKIDGIVDLRDESSKEIRIVIELRRDAHTEAVRNNLFKLTELQTTFGINMVALLDGRPQLLNLKQLVNAFIGLRREVVVRRTRFLLRKARADGHLQEGLAIALANIDEFIEIIKSSSDRAEACDRLMGKGWNAKIVNEMIGSVAGNYRDYRPQDVEPNSGFRADGLYWLSRVQTERILDMRLQTLTATQQESIIAAYKELCAQIADYLDILAKDERVVKIIADDLLYIKEKYGDARRSQIDPSGDPDFDELDLIPRKDVVVTLSRDGYIKSQDLSDYQAQHRGGMGRNSGKLRDEDAGDQLIVASTHDQIMCFTNLGRLYLINHAYMVPAGSAGSKGRPIQNLISLQQYEQDDGNGGKEMALERVTNILSIPTPDDSHCVFFATARLPVRNQLLRLNRDEVKLEELPEDVRESIRTDVCSDRDEMPGLPDEKWRQLSLTDLPICVQTELKELTGWDTPEKEEERRAKKNSKTWSMMNVQDLSEDIQSQARTICDKALNDLAAKHGAEWDAVTLGDLPAKARNAAREAFRLTLLSDFAREHFVFFATARGVVKKVPLSEFSKVQNGGTSAITLDEGDVLIGADLTDGAHSVMLFSDAGKALRFDENEVRPMGRTARGVGGMKIRPEDRIIAMIVANDEGQMVLTATENGYGKRTPIAEYTMHGRNTMGMIAIATTERNGKVVAACLVDENDEVILLTKKGKLVRIPVCDIRICSRATQGVKLVNLKDDDLVSVTPVKDQGGDDAEPAPEGDDGEGSEDGPEDPSPEETPSLDDL</sequence>
<evidence type="ECO:0000256" key="4">
    <source>
        <dbReference type="ARBA" id="ARBA00023029"/>
    </source>
</evidence>
<gene>
    <name evidence="10" type="ORF">MESMUL_08880</name>
</gene>
<protein>
    <recommendedName>
        <fullName evidence="3">DNA topoisomerase (ATP-hydrolyzing)</fullName>
        <ecNumber evidence="3">5.6.2.2</ecNumber>
    </recommendedName>
</protein>
<dbReference type="Pfam" id="PF03989">
    <property type="entry name" value="DNA_gyraseA_C"/>
    <property type="match status" value="6"/>
</dbReference>
<dbReference type="FunFam" id="3.30.1360.40:FF:000002">
    <property type="entry name" value="DNA gyrase subunit A"/>
    <property type="match status" value="1"/>
</dbReference>
<keyword evidence="11" id="KW-1185">Reference proteome</keyword>
<dbReference type="GO" id="GO:0003918">
    <property type="term" value="F:DNA topoisomerase type II (double strand cut, ATP-hydrolyzing) activity"/>
    <property type="evidence" value="ECO:0007669"/>
    <property type="project" value="UniProtKB-EC"/>
</dbReference>
<dbReference type="GO" id="GO:0005524">
    <property type="term" value="F:ATP binding"/>
    <property type="evidence" value="ECO:0007669"/>
    <property type="project" value="InterPro"/>
</dbReference>
<dbReference type="AlphaFoldDB" id="A0A388SFR1"/>
<accession>A0A401LJJ8</accession>
<proteinExistence type="inferred from homology"/>
<dbReference type="PANTHER" id="PTHR43493">
    <property type="entry name" value="DNA GYRASE/TOPOISOMERASE SUBUNIT A"/>
    <property type="match status" value="1"/>
</dbReference>
<dbReference type="Proteomes" id="UP000266091">
    <property type="component" value="Unassembled WGS sequence"/>
</dbReference>
<dbReference type="GO" id="GO:0006265">
    <property type="term" value="P:DNA topological change"/>
    <property type="evidence" value="ECO:0007669"/>
    <property type="project" value="UniProtKB-UniRule"/>
</dbReference>
<evidence type="ECO:0000313" key="11">
    <source>
        <dbReference type="Proteomes" id="UP000266091"/>
    </source>
</evidence>
<dbReference type="SMART" id="SM00434">
    <property type="entry name" value="TOP4c"/>
    <property type="match status" value="1"/>
</dbReference>
<accession>A0A388SFR1</accession>
<evidence type="ECO:0000256" key="5">
    <source>
        <dbReference type="ARBA" id="ARBA00023125"/>
    </source>
</evidence>
<dbReference type="NCBIfam" id="NF004044">
    <property type="entry name" value="PRK05561.1"/>
    <property type="match status" value="1"/>
</dbReference>
<dbReference type="Gene3D" id="3.30.1360.40">
    <property type="match status" value="1"/>
</dbReference>
<evidence type="ECO:0000313" key="10">
    <source>
        <dbReference type="EMBL" id="GBO93534.1"/>
    </source>
</evidence>
<feature type="region of interest" description="Disordered" evidence="8">
    <location>
        <begin position="1034"/>
        <end position="1077"/>
    </location>
</feature>
<comment type="catalytic activity">
    <reaction evidence="1 7">
        <text>ATP-dependent breakage, passage and rejoining of double-stranded DNA.</text>
        <dbReference type="EC" id="5.6.2.2"/>
    </reaction>
</comment>
<keyword evidence="4 7" id="KW-0799">Topoisomerase</keyword>
<dbReference type="InterPro" id="IPR050220">
    <property type="entry name" value="Type_II_DNA_Topoisomerases"/>
</dbReference>
<organism evidence="10 11">
    <name type="scientific">Mesosutterella multiformis</name>
    <dbReference type="NCBI Taxonomy" id="2259133"/>
    <lineage>
        <taxon>Bacteria</taxon>
        <taxon>Pseudomonadati</taxon>
        <taxon>Pseudomonadota</taxon>
        <taxon>Betaproteobacteria</taxon>
        <taxon>Burkholderiales</taxon>
        <taxon>Sutterellaceae</taxon>
        <taxon>Mesosutterella</taxon>
    </lineage>
</organism>
<comment type="similarity">
    <text evidence="2">Belongs to the type II topoisomerase GyrA/ParC subunit family.</text>
</comment>
<dbReference type="EMBL" id="BGZJ01000001">
    <property type="protein sequence ID" value="GBO93534.1"/>
    <property type="molecule type" value="Genomic_DNA"/>
</dbReference>
<dbReference type="RefSeq" id="WP_125064644.1">
    <property type="nucleotide sequence ID" value="NZ_BHWA01000009.1"/>
</dbReference>
<keyword evidence="5 7" id="KW-0238">DNA-binding</keyword>
<feature type="active site" description="O-(5'-phospho-DNA)-tyrosine intermediate" evidence="7">
    <location>
        <position position="144"/>
    </location>
</feature>